<feature type="domain" description="Kazal-like" evidence="10">
    <location>
        <begin position="377"/>
        <end position="425"/>
    </location>
</feature>
<keyword evidence="5 9" id="KW-1133">Transmembrane helix</keyword>
<dbReference type="Proteomes" id="UP000386466">
    <property type="component" value="Unassembled WGS sequence"/>
</dbReference>
<dbReference type="InterPro" id="IPR004156">
    <property type="entry name" value="OATP"/>
</dbReference>
<feature type="transmembrane region" description="Helical" evidence="9">
    <location>
        <begin position="334"/>
        <end position="353"/>
    </location>
</feature>
<evidence type="ECO:0000313" key="11">
    <source>
        <dbReference type="EMBL" id="VFV19777.1"/>
    </source>
</evidence>
<dbReference type="InterPro" id="IPR036058">
    <property type="entry name" value="Kazal_dom_sf"/>
</dbReference>
<dbReference type="Gene3D" id="1.20.1250.20">
    <property type="entry name" value="MFS general substrate transporter like domains"/>
    <property type="match status" value="1"/>
</dbReference>
<dbReference type="SUPFAM" id="SSF100895">
    <property type="entry name" value="Kazal-type serine protease inhibitors"/>
    <property type="match status" value="1"/>
</dbReference>
<dbReference type="PANTHER" id="PTHR11388:SF86">
    <property type="entry name" value="SOLUTE CARRIER ORGANIC ANION TRANSPORTER FAMILY MEMBER 3A1"/>
    <property type="match status" value="1"/>
</dbReference>
<evidence type="ECO:0000313" key="12">
    <source>
        <dbReference type="Proteomes" id="UP000386466"/>
    </source>
</evidence>
<feature type="transmembrane region" description="Helical" evidence="9">
    <location>
        <begin position="302"/>
        <end position="322"/>
    </location>
</feature>
<feature type="transmembrane region" description="Helical" evidence="9">
    <location>
        <begin position="486"/>
        <end position="509"/>
    </location>
</feature>
<dbReference type="GO" id="GO:0016323">
    <property type="term" value="C:basolateral plasma membrane"/>
    <property type="evidence" value="ECO:0007669"/>
    <property type="project" value="TreeGrafter"/>
</dbReference>
<keyword evidence="3" id="KW-1003">Cell membrane</keyword>
<dbReference type="Pfam" id="PF07648">
    <property type="entry name" value="Kazal_2"/>
    <property type="match status" value="1"/>
</dbReference>
<feature type="region of interest" description="Disordered" evidence="8">
    <location>
        <begin position="1"/>
        <end position="25"/>
    </location>
</feature>
<feature type="transmembrane region" description="Helical" evidence="9">
    <location>
        <begin position="79"/>
        <end position="101"/>
    </location>
</feature>
<comment type="subcellular location">
    <subcellularLocation>
        <location evidence="1">Cell membrane</location>
        <topology evidence="1">Multi-pass membrane protein</topology>
    </subcellularLocation>
</comment>
<evidence type="ECO:0000256" key="1">
    <source>
        <dbReference type="ARBA" id="ARBA00004651"/>
    </source>
</evidence>
<feature type="transmembrane region" description="Helical" evidence="9">
    <location>
        <begin position="41"/>
        <end position="67"/>
    </location>
</feature>
<dbReference type="PANTHER" id="PTHR11388">
    <property type="entry name" value="ORGANIC ANION TRANSPORTER"/>
    <property type="match status" value="1"/>
</dbReference>
<keyword evidence="12" id="KW-1185">Reference proteome</keyword>
<comment type="similarity">
    <text evidence="2">Belongs to the organo anion transporter (TC 2.A.60) family.</text>
</comment>
<keyword evidence="4 9" id="KW-0812">Transmembrane</keyword>
<feature type="transmembrane region" description="Helical" evidence="9">
    <location>
        <begin position="537"/>
        <end position="560"/>
    </location>
</feature>
<keyword evidence="7" id="KW-1015">Disulfide bond</keyword>
<dbReference type="InterPro" id="IPR002350">
    <property type="entry name" value="Kazal_dom"/>
</dbReference>
<feature type="compositionally biased region" description="Gly residues" evidence="8">
    <location>
        <begin position="1"/>
        <end position="15"/>
    </location>
</feature>
<gene>
    <name evidence="11" type="ORF">LYPA_23C006021</name>
</gene>
<proteinExistence type="inferred from homology"/>
<name>A0A485MH25_LYNPA</name>
<organism evidence="11 12">
    <name type="scientific">Lynx pardinus</name>
    <name type="common">Iberian lynx</name>
    <name type="synonym">Felis pardina</name>
    <dbReference type="NCBI Taxonomy" id="191816"/>
    <lineage>
        <taxon>Eukaryota</taxon>
        <taxon>Metazoa</taxon>
        <taxon>Chordata</taxon>
        <taxon>Craniata</taxon>
        <taxon>Vertebrata</taxon>
        <taxon>Euteleostomi</taxon>
        <taxon>Mammalia</taxon>
        <taxon>Eutheria</taxon>
        <taxon>Laurasiatheria</taxon>
        <taxon>Carnivora</taxon>
        <taxon>Feliformia</taxon>
        <taxon>Felidae</taxon>
        <taxon>Felinae</taxon>
        <taxon>Lynx</taxon>
    </lineage>
</organism>
<keyword evidence="6 9" id="KW-0472">Membrane</keyword>
<evidence type="ECO:0000256" key="9">
    <source>
        <dbReference type="SAM" id="Phobius"/>
    </source>
</evidence>
<evidence type="ECO:0000256" key="4">
    <source>
        <dbReference type="ARBA" id="ARBA00022692"/>
    </source>
</evidence>
<dbReference type="EMBL" id="CAAGRJ010001838">
    <property type="protein sequence ID" value="VFV19777.1"/>
    <property type="molecule type" value="Genomic_DNA"/>
</dbReference>
<evidence type="ECO:0000256" key="8">
    <source>
        <dbReference type="SAM" id="MobiDB-lite"/>
    </source>
</evidence>
<dbReference type="GO" id="GO:0043252">
    <property type="term" value="P:sodium-independent organic anion transport"/>
    <property type="evidence" value="ECO:0007669"/>
    <property type="project" value="TreeGrafter"/>
</dbReference>
<dbReference type="PROSITE" id="PS51465">
    <property type="entry name" value="KAZAL_2"/>
    <property type="match status" value="1"/>
</dbReference>
<feature type="transmembrane region" description="Helical" evidence="9">
    <location>
        <begin position="175"/>
        <end position="194"/>
    </location>
</feature>
<evidence type="ECO:0000256" key="5">
    <source>
        <dbReference type="ARBA" id="ARBA00022989"/>
    </source>
</evidence>
<dbReference type="InterPro" id="IPR036259">
    <property type="entry name" value="MFS_trans_sf"/>
</dbReference>
<sequence length="622" mass="66612">MQGKKPGGSSGGGRSGELQGDEAQRNKKKKKKVSCFSNIKIFLVSECALMLAQGTVGAYLVSVLTTLERRFNLQSADVGVIASSFEIGNLALILFVSYFGARGHRPRLIGCGGIVMALGALLSALPEFLTHQYKYEAGEIRWGAEGRDVCAANGSGGDQGPDPDLICRSRTATNMMYLLLIGAQVLLGIGATPVQPLGVSYIDDHVRRKDSSLYIGILFTMLVFGPACGFILGSFCTKIYVDAVFIDTMIPKVTKHLLSNPVFTCIILAACMEIAVVAGFAAFLGKYLEQQFNLTTSSANQLLGMTAIPCACLGIFLGGLLVKKLSLSALGAIRMAMLVNLVSTACYVSFLFLGCDTGPVAGVTVPYGNTSAPGVALDPYSPCNKNCECQTDSFTPVCGADGITYLSACFAGCNSTNLTGCACLTTVPAENTTVVPGKCPSPGCQEAFLTFLCVMCVCSMIGAMAQTPSVIILIRTVSPELKSYALGVLFLLLRLLGFIPPPLIFGAGIDSTCLFWSTFCGEQGACVLYDNVAYRYLYVSIAIVLKSSAFVLYTTTWQCLRKNYKRYIKNHEGGLSTSEFFASTLTLDNLGRDPVPASQTHRTKFIYNLEDHEWCENMESVL</sequence>
<dbReference type="SUPFAM" id="SSF103473">
    <property type="entry name" value="MFS general substrate transporter"/>
    <property type="match status" value="1"/>
</dbReference>
<evidence type="ECO:0000256" key="6">
    <source>
        <dbReference type="ARBA" id="ARBA00023136"/>
    </source>
</evidence>
<feature type="transmembrane region" description="Helical" evidence="9">
    <location>
        <begin position="448"/>
        <end position="474"/>
    </location>
</feature>
<dbReference type="GO" id="GO:0015732">
    <property type="term" value="P:prostaglandin transport"/>
    <property type="evidence" value="ECO:0007669"/>
    <property type="project" value="TreeGrafter"/>
</dbReference>
<evidence type="ECO:0000259" key="10">
    <source>
        <dbReference type="PROSITE" id="PS51465"/>
    </source>
</evidence>
<feature type="transmembrane region" description="Helical" evidence="9">
    <location>
        <begin position="262"/>
        <end position="282"/>
    </location>
</feature>
<feature type="transmembrane region" description="Helical" evidence="9">
    <location>
        <begin position="214"/>
        <end position="241"/>
    </location>
</feature>
<evidence type="ECO:0000256" key="2">
    <source>
        <dbReference type="ARBA" id="ARBA00009657"/>
    </source>
</evidence>
<protein>
    <submittedName>
        <fullName evidence="11">Solute carrier organic anion</fullName>
    </submittedName>
</protein>
<accession>A0A485MH25</accession>
<evidence type="ECO:0000256" key="3">
    <source>
        <dbReference type="ARBA" id="ARBA00022475"/>
    </source>
</evidence>
<dbReference type="Pfam" id="PF03137">
    <property type="entry name" value="OATP"/>
    <property type="match status" value="2"/>
</dbReference>
<reference evidence="11 12" key="1">
    <citation type="submission" date="2019-01" db="EMBL/GenBank/DDBJ databases">
        <authorList>
            <person name="Alioto T."/>
            <person name="Alioto T."/>
        </authorList>
    </citation>
    <scope>NUCLEOTIDE SEQUENCE [LARGE SCALE GENOMIC DNA]</scope>
</reference>
<dbReference type="GO" id="GO:0015347">
    <property type="term" value="F:sodium-independent organic anion transmembrane transporter activity"/>
    <property type="evidence" value="ECO:0007669"/>
    <property type="project" value="TreeGrafter"/>
</dbReference>
<dbReference type="AlphaFoldDB" id="A0A485MH25"/>
<evidence type="ECO:0000256" key="7">
    <source>
        <dbReference type="ARBA" id="ARBA00023157"/>
    </source>
</evidence>